<protein>
    <submittedName>
        <fullName evidence="5">DNA/RNA non-specific endonuclease</fullName>
    </submittedName>
</protein>
<dbReference type="GO" id="GO:0046872">
    <property type="term" value="F:metal ion binding"/>
    <property type="evidence" value="ECO:0007669"/>
    <property type="project" value="UniProtKB-KW"/>
</dbReference>
<name>D1PXK0_9BACT</name>
<dbReference type="SUPFAM" id="SSF54060">
    <property type="entry name" value="His-Me finger endonucleases"/>
    <property type="match status" value="1"/>
</dbReference>
<dbReference type="eggNOG" id="COG1864">
    <property type="taxonomic scope" value="Bacteria"/>
</dbReference>
<dbReference type="HOGENOM" id="CLU_055174_2_2_10"/>
<dbReference type="InterPro" id="IPR044925">
    <property type="entry name" value="His-Me_finger_sf"/>
</dbReference>
<feature type="domain" description="DNA/RNA non-specific endonuclease/pyrophosphatase/phosphodiesterase" evidence="4">
    <location>
        <begin position="2"/>
        <end position="210"/>
    </location>
</feature>
<keyword evidence="5" id="KW-0540">Nuclease</keyword>
<sequence>MNYIIEWDIDKKSQRWSCYVMNRTLAQQNTKRYYSDDNQYPNNPLIPTSMQWSHDPYYYNGQKLDHGHICPSADRLSSFEMNYQTFFLTNMQPQFNAFNAGLWAKLEKKVRTIASTCDTLYVCKGGTIDEGKYNGYNKVYRKLSNGLIMPRYFFMAMLRQNKGQYSAIGIWTDQINNAKDSGQNLLQYAISIDELEQRTGIDFFCNLPDDIENKVERSYGASLSWGL</sequence>
<evidence type="ECO:0000256" key="2">
    <source>
        <dbReference type="PIRSR" id="PIRSR640255-2"/>
    </source>
</evidence>
<dbReference type="PANTHER" id="PTHR13966:SF5">
    <property type="entry name" value="ENDONUCLEASE G, MITOCHONDRIAL"/>
    <property type="match status" value="1"/>
</dbReference>
<reference evidence="5 6" key="1">
    <citation type="submission" date="2009-10" db="EMBL/GenBank/DDBJ databases">
        <authorList>
            <person name="Qin X."/>
            <person name="Bachman B."/>
            <person name="Battles P."/>
            <person name="Bell A."/>
            <person name="Bess C."/>
            <person name="Bickham C."/>
            <person name="Chaboub L."/>
            <person name="Chen D."/>
            <person name="Coyle M."/>
            <person name="Deiros D.R."/>
            <person name="Dinh H."/>
            <person name="Forbes L."/>
            <person name="Fowler G."/>
            <person name="Francisco L."/>
            <person name="Fu Q."/>
            <person name="Gubbala S."/>
            <person name="Hale W."/>
            <person name="Han Y."/>
            <person name="Hemphill L."/>
            <person name="Highlander S.K."/>
            <person name="Hirani K."/>
            <person name="Hogues M."/>
            <person name="Jackson L."/>
            <person name="Jakkamsetti A."/>
            <person name="Javaid M."/>
            <person name="Jiang H."/>
            <person name="Korchina V."/>
            <person name="Kovar C."/>
            <person name="Lara F."/>
            <person name="Lee S."/>
            <person name="Mata R."/>
            <person name="Mathew T."/>
            <person name="Moen C."/>
            <person name="Morales K."/>
            <person name="Munidasa M."/>
            <person name="Nazareth L."/>
            <person name="Ngo R."/>
            <person name="Nguyen L."/>
            <person name="Okwuonu G."/>
            <person name="Ongeri F."/>
            <person name="Patil S."/>
            <person name="Petrosino J."/>
            <person name="Pham C."/>
            <person name="Pham P."/>
            <person name="Pu L.-L."/>
            <person name="Puazo M."/>
            <person name="Raj R."/>
            <person name="Reid J."/>
            <person name="Rouhana J."/>
            <person name="Saada N."/>
            <person name="Shang Y."/>
            <person name="Simmons D."/>
            <person name="Thornton R."/>
            <person name="Warren J."/>
            <person name="Weissenberger G."/>
            <person name="Zhang J."/>
            <person name="Zhang L."/>
            <person name="Zhou C."/>
            <person name="Zhu D."/>
            <person name="Muzny D."/>
            <person name="Worley K."/>
            <person name="Gibbs R."/>
        </authorList>
    </citation>
    <scope>NUCLEOTIDE SEQUENCE [LARGE SCALE GENOMIC DNA]</scope>
    <source>
        <strain evidence="5 6">DSM 17361</strain>
    </source>
</reference>
<organism evidence="5 6">
    <name type="scientific">Hallella bergensis DSM 17361</name>
    <dbReference type="NCBI Taxonomy" id="585502"/>
    <lineage>
        <taxon>Bacteria</taxon>
        <taxon>Pseudomonadati</taxon>
        <taxon>Bacteroidota</taxon>
        <taxon>Bacteroidia</taxon>
        <taxon>Bacteroidales</taxon>
        <taxon>Prevotellaceae</taxon>
        <taxon>Hallella</taxon>
    </lineage>
</organism>
<proteinExistence type="predicted"/>
<keyword evidence="6" id="KW-1185">Reference proteome</keyword>
<keyword evidence="2" id="KW-0479">Metal-binding</keyword>
<dbReference type="EMBL" id="ACKS01000071">
    <property type="protein sequence ID" value="EFA43824.1"/>
    <property type="molecule type" value="Genomic_DNA"/>
</dbReference>
<dbReference type="InterPro" id="IPR001604">
    <property type="entry name" value="Endo_G_ENPP1-like_dom"/>
</dbReference>
<dbReference type="InterPro" id="IPR044929">
    <property type="entry name" value="DNA/RNA_non-sp_Endonuclease_sf"/>
</dbReference>
<evidence type="ECO:0000313" key="6">
    <source>
        <dbReference type="Proteomes" id="UP000003160"/>
    </source>
</evidence>
<dbReference type="InterPro" id="IPR040255">
    <property type="entry name" value="Non-specific_endonuclease"/>
</dbReference>
<dbReference type="SMART" id="SM00892">
    <property type="entry name" value="Endonuclease_NS"/>
    <property type="match status" value="1"/>
</dbReference>
<dbReference type="Gene3D" id="3.40.570.10">
    <property type="entry name" value="Extracellular Endonuclease, subunit A"/>
    <property type="match status" value="1"/>
</dbReference>
<evidence type="ECO:0000256" key="1">
    <source>
        <dbReference type="PIRSR" id="PIRSR640255-1"/>
    </source>
</evidence>
<dbReference type="GO" id="GO:0004519">
    <property type="term" value="F:endonuclease activity"/>
    <property type="evidence" value="ECO:0007669"/>
    <property type="project" value="UniProtKB-KW"/>
</dbReference>
<dbReference type="InterPro" id="IPR020821">
    <property type="entry name" value="ENPP1-3/EXOG-like_nuc-like"/>
</dbReference>
<dbReference type="AlphaFoldDB" id="D1PXK0"/>
<evidence type="ECO:0000259" key="4">
    <source>
        <dbReference type="SMART" id="SM00892"/>
    </source>
</evidence>
<gene>
    <name evidence="5" type="ORF">HMPREF0645_1685</name>
</gene>
<comment type="caution">
    <text evidence="5">The sequence shown here is derived from an EMBL/GenBank/DDBJ whole genome shotgun (WGS) entry which is preliminary data.</text>
</comment>
<dbReference type="SMART" id="SM00477">
    <property type="entry name" value="NUC"/>
    <property type="match status" value="1"/>
</dbReference>
<accession>D1PXK0</accession>
<feature type="binding site" evidence="2">
    <location>
        <position position="99"/>
    </location>
    <ligand>
        <name>Mg(2+)</name>
        <dbReference type="ChEBI" id="CHEBI:18420"/>
        <note>catalytic</note>
    </ligand>
</feature>
<dbReference type="PANTHER" id="PTHR13966">
    <property type="entry name" value="ENDONUCLEASE RELATED"/>
    <property type="match status" value="1"/>
</dbReference>
<evidence type="ECO:0000313" key="5">
    <source>
        <dbReference type="EMBL" id="EFA43824.1"/>
    </source>
</evidence>
<dbReference type="GO" id="GO:0016787">
    <property type="term" value="F:hydrolase activity"/>
    <property type="evidence" value="ECO:0007669"/>
    <property type="project" value="InterPro"/>
</dbReference>
<dbReference type="Pfam" id="PF01223">
    <property type="entry name" value="Endonuclease_NS"/>
    <property type="match status" value="1"/>
</dbReference>
<dbReference type="Proteomes" id="UP000003160">
    <property type="component" value="Unassembled WGS sequence"/>
</dbReference>
<keyword evidence="5" id="KW-0255">Endonuclease</keyword>
<feature type="domain" description="ENPP1-3/EXOG-like endonuclease/phosphodiesterase" evidence="3">
    <location>
        <begin position="2"/>
        <end position="210"/>
    </location>
</feature>
<evidence type="ECO:0000259" key="3">
    <source>
        <dbReference type="SMART" id="SM00477"/>
    </source>
</evidence>
<dbReference type="GO" id="GO:0003676">
    <property type="term" value="F:nucleic acid binding"/>
    <property type="evidence" value="ECO:0007669"/>
    <property type="project" value="InterPro"/>
</dbReference>
<feature type="active site" description="Proton acceptor" evidence="1">
    <location>
        <position position="68"/>
    </location>
</feature>
<keyword evidence="5" id="KW-0378">Hydrolase</keyword>